<dbReference type="Proteomes" id="UP000198802">
    <property type="component" value="Unassembled WGS sequence"/>
</dbReference>
<dbReference type="RefSeq" id="WP_226931097.1">
    <property type="nucleotide sequence ID" value="NZ_FAOZ01000051.1"/>
</dbReference>
<reference evidence="2" key="1">
    <citation type="submission" date="2015-11" db="EMBL/GenBank/DDBJ databases">
        <authorList>
            <person name="Varghese N."/>
        </authorList>
    </citation>
    <scope>NUCLEOTIDE SEQUENCE [LARGE SCALE GENOMIC DNA]</scope>
    <source>
        <strain evidence="2">DSM 45899</strain>
    </source>
</reference>
<name>A0A0S4QZ90_9ACTN</name>
<gene>
    <name evidence="1" type="ORF">Ga0074812_1515</name>
</gene>
<organism evidence="1 2">
    <name type="scientific">Parafrankia irregularis</name>
    <dbReference type="NCBI Taxonomy" id="795642"/>
    <lineage>
        <taxon>Bacteria</taxon>
        <taxon>Bacillati</taxon>
        <taxon>Actinomycetota</taxon>
        <taxon>Actinomycetes</taxon>
        <taxon>Frankiales</taxon>
        <taxon>Frankiaceae</taxon>
        <taxon>Parafrankia</taxon>
    </lineage>
</organism>
<keyword evidence="2" id="KW-1185">Reference proteome</keyword>
<evidence type="ECO:0000313" key="1">
    <source>
        <dbReference type="EMBL" id="CUU60944.1"/>
    </source>
</evidence>
<proteinExistence type="predicted"/>
<dbReference type="AlphaFoldDB" id="A0A0S4QZ90"/>
<evidence type="ECO:0000313" key="2">
    <source>
        <dbReference type="Proteomes" id="UP000198802"/>
    </source>
</evidence>
<dbReference type="EMBL" id="FAOZ01000051">
    <property type="protein sequence ID" value="CUU60944.1"/>
    <property type="molecule type" value="Genomic_DNA"/>
</dbReference>
<sequence>MCHLDDTDVDAMFPALLAALLTLEPDAKIFYHNVTVARLTTAARARWEDFLMTPAVGKRYYDDMLNEVDARAEARGEARGEARSVLLVLESRGVPVPPALRERILGTVDASQLDVWLRRAATATTVEDVVRD</sequence>
<accession>A0A0S4QZ90</accession>
<protein>
    <submittedName>
        <fullName evidence="1">Uncharacterized protein</fullName>
    </submittedName>
</protein>